<organism evidence="2 3">
    <name type="scientific">Bartonella vinsonii subsp. arupensis Pm136co</name>
    <dbReference type="NCBI Taxonomy" id="1094561"/>
    <lineage>
        <taxon>Bacteria</taxon>
        <taxon>Pseudomonadati</taxon>
        <taxon>Pseudomonadota</taxon>
        <taxon>Alphaproteobacteria</taxon>
        <taxon>Hyphomicrobiales</taxon>
        <taxon>Bartonellaceae</taxon>
        <taxon>Bartonella</taxon>
    </lineage>
</organism>
<protein>
    <recommendedName>
        <fullName evidence="4">TrwN protein</fullName>
    </recommendedName>
</protein>
<sequence length="206" mass="23070">MTISNFITLATVCASSVHPAAFSTVAMQEPLGDICAINARDELLHQSFRFRETIAANEQLKKNGHDFDISLEQIDVQNLKWFHVSRSSTYNSCKDLKIVQTTLTGLYKKTILRAVLSFYKPKSFENDFIDTSVRKVGSHITMETSALSSDKSQEPVQLHTEESDQTVETEALPSSSEELVDAFAHKVSSARDVFTAEDASFRKQQE</sequence>
<proteinExistence type="predicted"/>
<gene>
    <name evidence="2" type="ORF">MEI_00822</name>
</gene>
<evidence type="ECO:0000313" key="3">
    <source>
        <dbReference type="Proteomes" id="UP000008948"/>
    </source>
</evidence>
<dbReference type="RefSeq" id="WP_004862639.1">
    <property type="nucleotide sequence ID" value="NZ_JH725044.1"/>
</dbReference>
<accession>A0ABP2QTP9</accession>
<comment type="caution">
    <text evidence="2">The sequence shown here is derived from an EMBL/GenBank/DDBJ whole genome shotgun (WGS) entry which is preliminary data.</text>
</comment>
<dbReference type="EMBL" id="AIMH01000016">
    <property type="protein sequence ID" value="EJF98323.1"/>
    <property type="molecule type" value="Genomic_DNA"/>
</dbReference>
<dbReference type="Proteomes" id="UP000008948">
    <property type="component" value="Unassembled WGS sequence"/>
</dbReference>
<reference evidence="2 3" key="1">
    <citation type="submission" date="2012-03" db="EMBL/GenBank/DDBJ databases">
        <title>The Genome Sequence of Bartonella vinsonii subsp. arupensis str. Pm136co.</title>
        <authorList>
            <consortium name="The Broad Institute Genome Sequencing Platform"/>
            <consortium name="The Broad Institute Genome Sequencing Center for Infectious Disease"/>
            <person name="Feldgarden M."/>
            <person name="Kirby J."/>
            <person name="Kosoy M."/>
            <person name="Birtles R."/>
            <person name="Probert W.S."/>
            <person name="Chiaraviglio L."/>
            <person name="Young S.K."/>
            <person name="Zeng Q."/>
            <person name="Gargeya S."/>
            <person name="Fitzgerald M."/>
            <person name="Haas B."/>
            <person name="Abouelleil A."/>
            <person name="Alvarado L."/>
            <person name="Arachchi H.M."/>
            <person name="Berlin A."/>
            <person name="Chapman S.B."/>
            <person name="Gearin G."/>
            <person name="Goldberg J."/>
            <person name="Griggs A."/>
            <person name="Gujja S."/>
            <person name="Hansen M."/>
            <person name="Heiman D."/>
            <person name="Howarth C."/>
            <person name="Larimer J."/>
            <person name="Lui A."/>
            <person name="MacDonald P.J.P."/>
            <person name="McCowen C."/>
            <person name="Montmayeur A."/>
            <person name="Murphy C."/>
            <person name="Neiman D."/>
            <person name="Pearson M."/>
            <person name="Priest M."/>
            <person name="Roberts A."/>
            <person name="Saif S."/>
            <person name="Shea T."/>
            <person name="Sisk P."/>
            <person name="Stolte C."/>
            <person name="Sykes S."/>
            <person name="Wortman J."/>
            <person name="Nusbaum C."/>
            <person name="Birren B."/>
        </authorList>
    </citation>
    <scope>NUCLEOTIDE SEQUENCE [LARGE SCALE GENOMIC DNA]</scope>
    <source>
        <strain evidence="2 3">Pm136co</strain>
    </source>
</reference>
<evidence type="ECO:0008006" key="4">
    <source>
        <dbReference type="Google" id="ProtNLM"/>
    </source>
</evidence>
<name>A0ABP2QTP9_BARVI</name>
<feature type="region of interest" description="Disordered" evidence="1">
    <location>
        <begin position="144"/>
        <end position="173"/>
    </location>
</feature>
<evidence type="ECO:0000313" key="2">
    <source>
        <dbReference type="EMBL" id="EJF98323.1"/>
    </source>
</evidence>
<evidence type="ECO:0000256" key="1">
    <source>
        <dbReference type="SAM" id="MobiDB-lite"/>
    </source>
</evidence>
<keyword evidence="3" id="KW-1185">Reference proteome</keyword>